<evidence type="ECO:0008006" key="4">
    <source>
        <dbReference type="Google" id="ProtNLM"/>
    </source>
</evidence>
<sequence>MALGVACILLLFVFLTALAALLGDSVNPNSSVQIVRTVEVVDEAVAQKSSATGTFESLCDSGVKFVSVDSDTDDLDNGLRGSAFMVLPMDGCLVSPLFCVYTQNAGSTNGGVSCGNLLNP</sequence>
<comment type="caution">
    <text evidence="2">The sequence shown here is derived from an EMBL/GenBank/DDBJ whole genome shotgun (WGS) entry which is preliminary data.</text>
</comment>
<dbReference type="Proteomes" id="UP000179113">
    <property type="component" value="Unassembled WGS sequence"/>
</dbReference>
<protein>
    <recommendedName>
        <fullName evidence="4">Archaeal Type IV pilin N-terminal domain-containing protein</fullName>
    </recommendedName>
</protein>
<evidence type="ECO:0000313" key="3">
    <source>
        <dbReference type="Proteomes" id="UP000179113"/>
    </source>
</evidence>
<accession>A0A1F4WME3</accession>
<dbReference type="EMBL" id="MEWA01000004">
    <property type="protein sequence ID" value="OGC70597.1"/>
    <property type="molecule type" value="Genomic_DNA"/>
</dbReference>
<feature type="chain" id="PRO_5009515084" description="Archaeal Type IV pilin N-terminal domain-containing protein" evidence="1">
    <location>
        <begin position="20"/>
        <end position="120"/>
    </location>
</feature>
<gene>
    <name evidence="2" type="ORF">A2415_02500</name>
</gene>
<proteinExistence type="predicted"/>
<evidence type="ECO:0000313" key="2">
    <source>
        <dbReference type="EMBL" id="OGC70597.1"/>
    </source>
</evidence>
<reference evidence="2 3" key="1">
    <citation type="journal article" date="2016" name="Nat. Commun.">
        <title>Thousands of microbial genomes shed light on interconnected biogeochemical processes in an aquifer system.</title>
        <authorList>
            <person name="Anantharaman K."/>
            <person name="Brown C.T."/>
            <person name="Hug L.A."/>
            <person name="Sharon I."/>
            <person name="Castelle C.J."/>
            <person name="Probst A.J."/>
            <person name="Thomas B.C."/>
            <person name="Singh A."/>
            <person name="Wilkins M.J."/>
            <person name="Karaoz U."/>
            <person name="Brodie E.L."/>
            <person name="Williams K.H."/>
            <person name="Hubbard S.S."/>
            <person name="Banfield J.F."/>
        </authorList>
    </citation>
    <scope>NUCLEOTIDE SEQUENCE [LARGE SCALE GENOMIC DNA]</scope>
</reference>
<evidence type="ECO:0000256" key="1">
    <source>
        <dbReference type="SAM" id="SignalP"/>
    </source>
</evidence>
<feature type="signal peptide" evidence="1">
    <location>
        <begin position="1"/>
        <end position="19"/>
    </location>
</feature>
<dbReference type="AlphaFoldDB" id="A0A1F4WME3"/>
<organism evidence="2 3">
    <name type="scientific">candidate division WWE3 bacterium RIFOXYC1_FULL_39_7</name>
    <dbReference type="NCBI Taxonomy" id="1802643"/>
    <lineage>
        <taxon>Bacteria</taxon>
        <taxon>Katanobacteria</taxon>
    </lineage>
</organism>
<name>A0A1F4WME3_UNCKA</name>
<keyword evidence="1" id="KW-0732">Signal</keyword>